<dbReference type="RefSeq" id="WP_207871718.1">
    <property type="nucleotide sequence ID" value="NZ_CP147251.1"/>
</dbReference>
<dbReference type="EMBL" id="CP147251">
    <property type="protein sequence ID" value="WYJ75539.1"/>
    <property type="molecule type" value="Genomic_DNA"/>
</dbReference>
<name>A0ABZ2SI17_9ENTE</name>
<sequence>MGYIVVSLTLILLVWFTFQRVRQSFLFRQPVEKSGYYLLVKKYEDPSGKYFGVFQQGEEEIILEMSANIYIKVQVPMRGYLEIINARVESFE</sequence>
<reference evidence="1 2" key="2">
    <citation type="submission" date="2024-03" db="EMBL/GenBank/DDBJ databases">
        <title>The Genome Sequence of Enterococcus sp. DIV2402.</title>
        <authorList>
            <consortium name="The Broad Institute Genomics Platform"/>
            <consortium name="The Broad Institute Microbial Omics Core"/>
            <consortium name="The Broad Institute Genomic Center for Infectious Diseases"/>
            <person name="Earl A."/>
            <person name="Manson A."/>
            <person name="Gilmore M."/>
            <person name="Schwartman J."/>
            <person name="Shea T."/>
            <person name="Abouelleil A."/>
            <person name="Cao P."/>
            <person name="Chapman S."/>
            <person name="Cusick C."/>
            <person name="Young S."/>
            <person name="Neafsey D."/>
            <person name="Nusbaum C."/>
            <person name="Birren B."/>
        </authorList>
    </citation>
    <scope>NUCLEOTIDE SEQUENCE [LARGE SCALE GENOMIC DNA]</scope>
    <source>
        <strain evidence="1 2">DIV2402</strain>
    </source>
</reference>
<protein>
    <submittedName>
        <fullName evidence="1">Uncharacterized protein</fullName>
    </submittedName>
</protein>
<keyword evidence="2" id="KW-1185">Reference proteome</keyword>
<evidence type="ECO:0000313" key="2">
    <source>
        <dbReference type="Proteomes" id="UP000664701"/>
    </source>
</evidence>
<organism evidence="1 2">
    <name type="scientific">Candidatus Enterococcus lowellii</name>
    <dbReference type="NCBI Taxonomy" id="2230877"/>
    <lineage>
        <taxon>Bacteria</taxon>
        <taxon>Bacillati</taxon>
        <taxon>Bacillota</taxon>
        <taxon>Bacilli</taxon>
        <taxon>Lactobacillales</taxon>
        <taxon>Enterococcaceae</taxon>
        <taxon>Enterococcus</taxon>
    </lineage>
</organism>
<gene>
    <name evidence="1" type="ORF">DOK78_000114</name>
</gene>
<dbReference type="Proteomes" id="UP000664701">
    <property type="component" value="Chromosome"/>
</dbReference>
<accession>A0ABZ2SI17</accession>
<proteinExistence type="predicted"/>
<evidence type="ECO:0000313" key="1">
    <source>
        <dbReference type="EMBL" id="WYJ75539.1"/>
    </source>
</evidence>
<reference evidence="1 2" key="1">
    <citation type="submission" date="2021-03" db="EMBL/GenBank/DDBJ databases">
        <authorList>
            <person name="Gilmore M.S."/>
            <person name="Schwartzman J."/>
            <person name="Van Tyne D."/>
            <person name="Martin M."/>
            <person name="Earl A.M."/>
            <person name="Manson A.L."/>
            <person name="Straub T."/>
            <person name="Salamzade R."/>
            <person name="Saavedra J."/>
            <person name="Lebreton F."/>
            <person name="Prichula J."/>
            <person name="Schaufler K."/>
            <person name="Gaca A."/>
            <person name="Sgardioli B."/>
            <person name="Wagenaar J."/>
            <person name="Strong T."/>
        </authorList>
    </citation>
    <scope>NUCLEOTIDE SEQUENCE [LARGE SCALE GENOMIC DNA]</scope>
    <source>
        <strain evidence="1 2">DIV2402</strain>
    </source>
</reference>